<dbReference type="PROSITE" id="PS50111">
    <property type="entry name" value="CHEMOTAXIS_TRANSDUC_2"/>
    <property type="match status" value="1"/>
</dbReference>
<dbReference type="EMBL" id="SXDP01000012">
    <property type="protein sequence ID" value="NEZ47759.1"/>
    <property type="molecule type" value="Genomic_DNA"/>
</dbReference>
<accession>A0A6M0RDS3</accession>
<dbReference type="SUPFAM" id="SSF58104">
    <property type="entry name" value="Methyl-accepting chemotaxis protein (MCP) signaling domain"/>
    <property type="match status" value="1"/>
</dbReference>
<dbReference type="SMART" id="SM00283">
    <property type="entry name" value="MA"/>
    <property type="match status" value="1"/>
</dbReference>
<dbReference type="AlphaFoldDB" id="A0A6M0RDS3"/>
<dbReference type="Pfam" id="PF00015">
    <property type="entry name" value="MCPsignal"/>
    <property type="match status" value="1"/>
</dbReference>
<dbReference type="InterPro" id="IPR025991">
    <property type="entry name" value="Chemoreceptor_zinc-bind_dom"/>
</dbReference>
<name>A0A6M0RDS3_9CLOT</name>
<dbReference type="Proteomes" id="UP000473885">
    <property type="component" value="Unassembled WGS sequence"/>
</dbReference>
<proteinExistence type="predicted"/>
<evidence type="ECO:0000313" key="5">
    <source>
        <dbReference type="Proteomes" id="UP000473885"/>
    </source>
</evidence>
<dbReference type="Gene3D" id="1.10.287.950">
    <property type="entry name" value="Methyl-accepting chemotaxis protein"/>
    <property type="match status" value="1"/>
</dbReference>
<dbReference type="GO" id="GO:0016020">
    <property type="term" value="C:membrane"/>
    <property type="evidence" value="ECO:0007669"/>
    <property type="project" value="InterPro"/>
</dbReference>
<sequence length="487" mass="54744">MFSKNTKCHEVSYIIDYVQAYLRGEKREKPTLQMDIHKYIFDLFNKILENESMNNALLLKLVNELSLLSDFDINMSFISKELKKAAEQLAESSESNMAVVEQTTANVSEVSEAITNNTNDLNNLVERSNTSIKMNDDNKNQLAEINKIKEIVINHAEIMSKKISILKELSLKVDEIVEGVSTIADQTNLIALNANIEAARAGEHGRGFSVVADEIRKLAENTKLKLSDMQNFTSHIRNAANEGLNSVNNTITSMSDMSKKIENVNVLFEKSADNLEGIVGGVTNLAGRMEEINASSQEIASAINVVANESEKISEMTKVVSDSSEQAYYYANNLGKIDNRLSEVQKELIGVLNNGTKPVSNEEFLNILQDAINGHKEWMKKLQQIVEDNKAIPIQHDGMKCKFGHFYNSLDVYNPKIKNEWQEINEPHLLLHSKAHNIIDAIEKNRFEDVHSIFNEATELSSEIISKLGIISEKVKSMDEDVFGFRL</sequence>
<dbReference type="Pfam" id="PF13682">
    <property type="entry name" value="CZB"/>
    <property type="match status" value="1"/>
</dbReference>
<dbReference type="PANTHER" id="PTHR32089:SF112">
    <property type="entry name" value="LYSOZYME-LIKE PROTEIN-RELATED"/>
    <property type="match status" value="1"/>
</dbReference>
<dbReference type="Gene3D" id="1.20.120.30">
    <property type="entry name" value="Aspartate receptor, ligand-binding domain"/>
    <property type="match status" value="1"/>
</dbReference>
<evidence type="ECO:0000313" key="4">
    <source>
        <dbReference type="EMBL" id="NEZ47759.1"/>
    </source>
</evidence>
<keyword evidence="1 2" id="KW-0807">Transducer</keyword>
<keyword evidence="5" id="KW-1185">Reference proteome</keyword>
<organism evidence="4 5">
    <name type="scientific">Clostridium niameyense</name>
    <dbReference type="NCBI Taxonomy" id="1622073"/>
    <lineage>
        <taxon>Bacteria</taxon>
        <taxon>Bacillati</taxon>
        <taxon>Bacillota</taxon>
        <taxon>Clostridia</taxon>
        <taxon>Eubacteriales</taxon>
        <taxon>Clostridiaceae</taxon>
        <taxon>Clostridium</taxon>
    </lineage>
</organism>
<dbReference type="InterPro" id="IPR004089">
    <property type="entry name" value="MCPsignal_dom"/>
</dbReference>
<protein>
    <recommendedName>
        <fullName evidence="3">Methyl-accepting transducer domain-containing protein</fullName>
    </recommendedName>
</protein>
<gene>
    <name evidence="4" type="ORF">FDF74_11265</name>
</gene>
<evidence type="ECO:0000256" key="2">
    <source>
        <dbReference type="PROSITE-ProRule" id="PRU00284"/>
    </source>
</evidence>
<feature type="domain" description="Methyl-accepting transducer" evidence="3">
    <location>
        <begin position="79"/>
        <end position="314"/>
    </location>
</feature>
<dbReference type="RefSeq" id="WP_163249653.1">
    <property type="nucleotide sequence ID" value="NZ_SXDP01000012.1"/>
</dbReference>
<evidence type="ECO:0000259" key="3">
    <source>
        <dbReference type="PROSITE" id="PS50111"/>
    </source>
</evidence>
<reference evidence="4 5" key="1">
    <citation type="submission" date="2019-04" db="EMBL/GenBank/DDBJ databases">
        <title>Genome sequencing of Clostridium botulinum Groups I-IV and Clostridium butyricum.</title>
        <authorList>
            <person name="Brunt J."/>
            <person name="Van Vliet A.H.M."/>
            <person name="Stringer S.C."/>
            <person name="Carter A.T."/>
            <person name="Peck M.W."/>
        </authorList>
    </citation>
    <scope>NUCLEOTIDE SEQUENCE [LARGE SCALE GENOMIC DNA]</scope>
    <source>
        <strain evidence="4 5">IFR 18/094</strain>
    </source>
</reference>
<dbReference type="PANTHER" id="PTHR32089">
    <property type="entry name" value="METHYL-ACCEPTING CHEMOTAXIS PROTEIN MCPB"/>
    <property type="match status" value="1"/>
</dbReference>
<evidence type="ECO:0000256" key="1">
    <source>
        <dbReference type="ARBA" id="ARBA00023224"/>
    </source>
</evidence>
<dbReference type="GO" id="GO:0007165">
    <property type="term" value="P:signal transduction"/>
    <property type="evidence" value="ECO:0007669"/>
    <property type="project" value="UniProtKB-KW"/>
</dbReference>
<comment type="caution">
    <text evidence="4">The sequence shown here is derived from an EMBL/GenBank/DDBJ whole genome shotgun (WGS) entry which is preliminary data.</text>
</comment>